<name>A0AAV3PZ83_LITER</name>
<dbReference type="SUPFAM" id="SSF56219">
    <property type="entry name" value="DNase I-like"/>
    <property type="match status" value="1"/>
</dbReference>
<keyword evidence="2" id="KW-1185">Reference proteome</keyword>
<accession>A0AAV3PZ83</accession>
<organism evidence="1 2">
    <name type="scientific">Lithospermum erythrorhizon</name>
    <name type="common">Purple gromwell</name>
    <name type="synonym">Lithospermum officinale var. erythrorhizon</name>
    <dbReference type="NCBI Taxonomy" id="34254"/>
    <lineage>
        <taxon>Eukaryota</taxon>
        <taxon>Viridiplantae</taxon>
        <taxon>Streptophyta</taxon>
        <taxon>Embryophyta</taxon>
        <taxon>Tracheophyta</taxon>
        <taxon>Spermatophyta</taxon>
        <taxon>Magnoliopsida</taxon>
        <taxon>eudicotyledons</taxon>
        <taxon>Gunneridae</taxon>
        <taxon>Pentapetalae</taxon>
        <taxon>asterids</taxon>
        <taxon>lamiids</taxon>
        <taxon>Boraginales</taxon>
        <taxon>Boraginaceae</taxon>
        <taxon>Boraginoideae</taxon>
        <taxon>Lithospermeae</taxon>
        <taxon>Lithospermum</taxon>
    </lineage>
</organism>
<evidence type="ECO:0000313" key="1">
    <source>
        <dbReference type="EMBL" id="GAA0156358.1"/>
    </source>
</evidence>
<sequence length="246" mass="29138">MSEFNNCVRDVELAEHPYFDSQFSWCRNWKEERVLRNLDRILCNHGWFKKYRASMVNVAAPSNSDHCALNVSVYPDIPQEPRAFKYQHFWSQHTYFQGIVSKFWEKDIVGDGMFVLHYKLKEVKKELKRLNCDEFSNISSRVKEKCIELETANEKVYGGCLDVEYLARAVELTKDYEGLCKDESELYQSKGRMSWYKDGYVNTSLFHKSIKCHQSRNRIVHIQDETGLLIENYDRVKGIVVELYQK</sequence>
<dbReference type="PANTHER" id="PTHR33710">
    <property type="entry name" value="BNAC02G09200D PROTEIN"/>
    <property type="match status" value="1"/>
</dbReference>
<evidence type="ECO:0000313" key="2">
    <source>
        <dbReference type="Proteomes" id="UP001454036"/>
    </source>
</evidence>
<dbReference type="EMBL" id="BAABME010002844">
    <property type="protein sequence ID" value="GAA0156358.1"/>
    <property type="molecule type" value="Genomic_DNA"/>
</dbReference>
<dbReference type="Proteomes" id="UP001454036">
    <property type="component" value="Unassembled WGS sequence"/>
</dbReference>
<dbReference type="InterPro" id="IPR036691">
    <property type="entry name" value="Endo/exonu/phosph_ase_sf"/>
</dbReference>
<proteinExistence type="predicted"/>
<dbReference type="AlphaFoldDB" id="A0AAV3PZ83"/>
<dbReference type="PANTHER" id="PTHR33710:SF71">
    <property type="entry name" value="ENDONUCLEASE_EXONUCLEASE_PHOSPHATASE DOMAIN-CONTAINING PROTEIN"/>
    <property type="match status" value="1"/>
</dbReference>
<comment type="caution">
    <text evidence="1">The sequence shown here is derived from an EMBL/GenBank/DDBJ whole genome shotgun (WGS) entry which is preliminary data.</text>
</comment>
<protein>
    <submittedName>
        <fullName evidence="1">Uncharacterized protein</fullName>
    </submittedName>
</protein>
<reference evidence="1 2" key="1">
    <citation type="submission" date="2024-01" db="EMBL/GenBank/DDBJ databases">
        <title>The complete chloroplast genome sequence of Lithospermum erythrorhizon: insights into the phylogenetic relationship among Boraginaceae species and the maternal lineages of purple gromwells.</title>
        <authorList>
            <person name="Okada T."/>
            <person name="Watanabe K."/>
        </authorList>
    </citation>
    <scope>NUCLEOTIDE SEQUENCE [LARGE SCALE GENOMIC DNA]</scope>
</reference>
<gene>
    <name evidence="1" type="ORF">LIER_13874</name>
</gene>